<keyword evidence="2" id="KW-1185">Reference proteome</keyword>
<evidence type="ECO:0000313" key="1">
    <source>
        <dbReference type="EMBL" id="KAI3779990.1"/>
    </source>
</evidence>
<reference evidence="1 2" key="2">
    <citation type="journal article" date="2022" name="Mol. Ecol. Resour.">
        <title>The genomes of chicory, endive, great burdock and yacon provide insights into Asteraceae paleo-polyploidization history and plant inulin production.</title>
        <authorList>
            <person name="Fan W."/>
            <person name="Wang S."/>
            <person name="Wang H."/>
            <person name="Wang A."/>
            <person name="Jiang F."/>
            <person name="Liu H."/>
            <person name="Zhao H."/>
            <person name="Xu D."/>
            <person name="Zhang Y."/>
        </authorList>
    </citation>
    <scope>NUCLEOTIDE SEQUENCE [LARGE SCALE GENOMIC DNA]</scope>
    <source>
        <strain evidence="2">cv. Punajuju</strain>
        <tissue evidence="1">Leaves</tissue>
    </source>
</reference>
<dbReference type="Proteomes" id="UP001055811">
    <property type="component" value="Linkage Group LG02"/>
</dbReference>
<reference evidence="2" key="1">
    <citation type="journal article" date="2022" name="Mol. Ecol. Resour.">
        <title>The genomes of chicory, endive, great burdock and yacon provide insights into Asteraceae palaeo-polyploidization history and plant inulin production.</title>
        <authorList>
            <person name="Fan W."/>
            <person name="Wang S."/>
            <person name="Wang H."/>
            <person name="Wang A."/>
            <person name="Jiang F."/>
            <person name="Liu H."/>
            <person name="Zhao H."/>
            <person name="Xu D."/>
            <person name="Zhang Y."/>
        </authorList>
    </citation>
    <scope>NUCLEOTIDE SEQUENCE [LARGE SCALE GENOMIC DNA]</scope>
    <source>
        <strain evidence="2">cv. Punajuju</strain>
    </source>
</reference>
<dbReference type="EMBL" id="CM042010">
    <property type="protein sequence ID" value="KAI3779990.1"/>
    <property type="molecule type" value="Genomic_DNA"/>
</dbReference>
<proteinExistence type="predicted"/>
<gene>
    <name evidence="1" type="ORF">L2E82_09795</name>
</gene>
<sequence>MTRCYSRKGRKVNSRLVIERFLYMSLQRYPIQILLIAIMDYLRLEIVLEIKKLGRVLLIDLADIIGVDLYHVEKQAQIDDRLQECCPIALAEIAAQLQVGSQLLATV</sequence>
<organism evidence="1 2">
    <name type="scientific">Cichorium intybus</name>
    <name type="common">Chicory</name>
    <dbReference type="NCBI Taxonomy" id="13427"/>
    <lineage>
        <taxon>Eukaryota</taxon>
        <taxon>Viridiplantae</taxon>
        <taxon>Streptophyta</taxon>
        <taxon>Embryophyta</taxon>
        <taxon>Tracheophyta</taxon>
        <taxon>Spermatophyta</taxon>
        <taxon>Magnoliopsida</taxon>
        <taxon>eudicotyledons</taxon>
        <taxon>Gunneridae</taxon>
        <taxon>Pentapetalae</taxon>
        <taxon>asterids</taxon>
        <taxon>campanulids</taxon>
        <taxon>Asterales</taxon>
        <taxon>Asteraceae</taxon>
        <taxon>Cichorioideae</taxon>
        <taxon>Cichorieae</taxon>
        <taxon>Cichoriinae</taxon>
        <taxon>Cichorium</taxon>
    </lineage>
</organism>
<protein>
    <submittedName>
        <fullName evidence="1">Uncharacterized protein</fullName>
    </submittedName>
</protein>
<comment type="caution">
    <text evidence="1">The sequence shown here is derived from an EMBL/GenBank/DDBJ whole genome shotgun (WGS) entry which is preliminary data.</text>
</comment>
<accession>A0ACB9GAA5</accession>
<name>A0ACB9GAA5_CICIN</name>
<evidence type="ECO:0000313" key="2">
    <source>
        <dbReference type="Proteomes" id="UP001055811"/>
    </source>
</evidence>